<evidence type="ECO:0000259" key="1">
    <source>
        <dbReference type="PROSITE" id="PS50878"/>
    </source>
</evidence>
<organism evidence="2 3">
    <name type="scientific">Cinchona calisaya</name>
    <dbReference type="NCBI Taxonomy" id="153742"/>
    <lineage>
        <taxon>Eukaryota</taxon>
        <taxon>Viridiplantae</taxon>
        <taxon>Streptophyta</taxon>
        <taxon>Embryophyta</taxon>
        <taxon>Tracheophyta</taxon>
        <taxon>Spermatophyta</taxon>
        <taxon>Magnoliopsida</taxon>
        <taxon>eudicotyledons</taxon>
        <taxon>Gunneridae</taxon>
        <taxon>Pentapetalae</taxon>
        <taxon>asterids</taxon>
        <taxon>lamiids</taxon>
        <taxon>Gentianales</taxon>
        <taxon>Rubiaceae</taxon>
        <taxon>Cinchonoideae</taxon>
        <taxon>Cinchoneae</taxon>
        <taxon>Cinchona</taxon>
    </lineage>
</organism>
<name>A0ABD2YEN3_9GENT</name>
<evidence type="ECO:0000313" key="3">
    <source>
        <dbReference type="Proteomes" id="UP001630127"/>
    </source>
</evidence>
<accession>A0ABD2YEN3</accession>
<dbReference type="Pfam" id="PF00078">
    <property type="entry name" value="RVT_1"/>
    <property type="match status" value="1"/>
</dbReference>
<dbReference type="CDD" id="cd01650">
    <property type="entry name" value="RT_nLTR_like"/>
    <property type="match status" value="1"/>
</dbReference>
<dbReference type="AlphaFoldDB" id="A0ABD2YEN3"/>
<sequence>MTSEISTYYENLYASSMPYQLEDILEGIQPKITDQINECLIKPFDEKEIRATVFSMHPNKTSGPDGMPPLFFQSFWHIIGKDVVEGIQSFFHSGKMLKAINETIISLIPKVDSPINLAQFRPIALCNTLYKIISKLLVNSLKPFLNLRIPENQSAFLPGRQILDNVIIAHECMHFLKKKKKRKTGFLALKLDIAKAYDRIEWSFLAAIMNKMGFNSTWINWIMTCVSSVSFSFILNGSKVGYVKPNRGIRQGDPLSPYLFILCAEGFSSLLNHACREKQV</sequence>
<keyword evidence="3" id="KW-1185">Reference proteome</keyword>
<dbReference type="InterPro" id="IPR052343">
    <property type="entry name" value="Retrotransposon-Effector_Assoc"/>
</dbReference>
<dbReference type="SUPFAM" id="SSF56672">
    <property type="entry name" value="DNA/RNA polymerases"/>
    <property type="match status" value="1"/>
</dbReference>
<feature type="domain" description="Reverse transcriptase" evidence="1">
    <location>
        <begin position="89"/>
        <end position="280"/>
    </location>
</feature>
<dbReference type="InterPro" id="IPR000477">
    <property type="entry name" value="RT_dom"/>
</dbReference>
<dbReference type="Proteomes" id="UP001630127">
    <property type="component" value="Unassembled WGS sequence"/>
</dbReference>
<dbReference type="PANTHER" id="PTHR46890:SF48">
    <property type="entry name" value="RNA-DIRECTED DNA POLYMERASE"/>
    <property type="match status" value="1"/>
</dbReference>
<dbReference type="PROSITE" id="PS50878">
    <property type="entry name" value="RT_POL"/>
    <property type="match status" value="1"/>
</dbReference>
<reference evidence="2 3" key="1">
    <citation type="submission" date="2024-11" db="EMBL/GenBank/DDBJ databases">
        <title>A near-complete genome assembly of Cinchona calisaya.</title>
        <authorList>
            <person name="Lian D.C."/>
            <person name="Zhao X.W."/>
            <person name="Wei L."/>
        </authorList>
    </citation>
    <scope>NUCLEOTIDE SEQUENCE [LARGE SCALE GENOMIC DNA]</scope>
    <source>
        <tissue evidence="2">Nenye</tissue>
    </source>
</reference>
<evidence type="ECO:0000313" key="2">
    <source>
        <dbReference type="EMBL" id="KAL3504645.1"/>
    </source>
</evidence>
<dbReference type="InterPro" id="IPR043502">
    <property type="entry name" value="DNA/RNA_pol_sf"/>
</dbReference>
<protein>
    <recommendedName>
        <fullName evidence="1">Reverse transcriptase domain-containing protein</fullName>
    </recommendedName>
</protein>
<comment type="caution">
    <text evidence="2">The sequence shown here is derived from an EMBL/GenBank/DDBJ whole genome shotgun (WGS) entry which is preliminary data.</text>
</comment>
<dbReference type="EMBL" id="JBJUIK010000014">
    <property type="protein sequence ID" value="KAL3504645.1"/>
    <property type="molecule type" value="Genomic_DNA"/>
</dbReference>
<dbReference type="PANTHER" id="PTHR46890">
    <property type="entry name" value="NON-LTR RETROLELEMENT REVERSE TRANSCRIPTASE-LIKE PROTEIN-RELATED"/>
    <property type="match status" value="1"/>
</dbReference>
<proteinExistence type="predicted"/>
<gene>
    <name evidence="2" type="ORF">ACH5RR_034486</name>
</gene>